<dbReference type="Proteomes" id="UP001056384">
    <property type="component" value="Chromosome 15"/>
</dbReference>
<evidence type="ECO:0000313" key="1">
    <source>
        <dbReference type="EMBL" id="USW59713.1"/>
    </source>
</evidence>
<accession>A0A9Q9B989</accession>
<sequence length="106" mass="12039">MPGNRRESKPIVQHFFEACSDLVFLPGMTGSQLNALYDKVIRSPPAVNEAEEMRDKRSPIAWIQRNMAELKDANGRRMPNQALIEESMKLRSTEAKLYTSNLLSVC</sequence>
<protein>
    <submittedName>
        <fullName evidence="1">Uncharacterized protein</fullName>
    </submittedName>
</protein>
<name>A0A9Q9B989_9PEZI</name>
<evidence type="ECO:0000313" key="2">
    <source>
        <dbReference type="Proteomes" id="UP001056384"/>
    </source>
</evidence>
<dbReference type="AlphaFoldDB" id="A0A9Q9B989"/>
<gene>
    <name evidence="1" type="ORF">Slin15195_G130320</name>
</gene>
<reference evidence="1" key="1">
    <citation type="submission" date="2022-06" db="EMBL/GenBank/DDBJ databases">
        <title>Complete genome sequences of two strains of the flax pathogen Septoria linicola.</title>
        <authorList>
            <person name="Lapalu N."/>
            <person name="Simon A."/>
            <person name="Demenou B."/>
            <person name="Paumier D."/>
            <person name="Guillot M.-P."/>
            <person name="Gout L."/>
            <person name="Valade R."/>
        </authorList>
    </citation>
    <scope>NUCLEOTIDE SEQUENCE</scope>
    <source>
        <strain evidence="1">SE15195</strain>
    </source>
</reference>
<proteinExistence type="predicted"/>
<dbReference type="EMBL" id="CP099432">
    <property type="protein sequence ID" value="USW59713.1"/>
    <property type="molecule type" value="Genomic_DNA"/>
</dbReference>
<organism evidence="1 2">
    <name type="scientific">Septoria linicola</name>
    <dbReference type="NCBI Taxonomy" id="215465"/>
    <lineage>
        <taxon>Eukaryota</taxon>
        <taxon>Fungi</taxon>
        <taxon>Dikarya</taxon>
        <taxon>Ascomycota</taxon>
        <taxon>Pezizomycotina</taxon>
        <taxon>Dothideomycetes</taxon>
        <taxon>Dothideomycetidae</taxon>
        <taxon>Mycosphaerellales</taxon>
        <taxon>Mycosphaerellaceae</taxon>
        <taxon>Septoria</taxon>
    </lineage>
</organism>
<keyword evidence="2" id="KW-1185">Reference proteome</keyword>